<evidence type="ECO:0000313" key="3">
    <source>
        <dbReference type="Proteomes" id="UP000247233"/>
    </source>
</evidence>
<accession>A0A317VYZ1</accession>
<dbReference type="RefSeq" id="XP_025398599.1">
    <property type="nucleotide sequence ID" value="XM_025548499.1"/>
</dbReference>
<proteinExistence type="predicted"/>
<keyword evidence="3" id="KW-1185">Reference proteome</keyword>
<dbReference type="VEuPathDB" id="FungiDB:BO70DRAFT_50790"/>
<sequence>MGGTCPVPEPPLAGGKYLGVPAPPQANQAHKEASDREMKLKQSVESTSMTLSLFSHRALSLFDLTASRLKDGWF</sequence>
<evidence type="ECO:0000313" key="2">
    <source>
        <dbReference type="EMBL" id="PWY79576.1"/>
    </source>
</evidence>
<feature type="compositionally biased region" description="Basic and acidic residues" evidence="1">
    <location>
        <begin position="29"/>
        <end position="39"/>
    </location>
</feature>
<organism evidence="2 3">
    <name type="scientific">Aspergillus heteromorphus CBS 117.55</name>
    <dbReference type="NCBI Taxonomy" id="1448321"/>
    <lineage>
        <taxon>Eukaryota</taxon>
        <taxon>Fungi</taxon>
        <taxon>Dikarya</taxon>
        <taxon>Ascomycota</taxon>
        <taxon>Pezizomycotina</taxon>
        <taxon>Eurotiomycetes</taxon>
        <taxon>Eurotiomycetidae</taxon>
        <taxon>Eurotiales</taxon>
        <taxon>Aspergillaceae</taxon>
        <taxon>Aspergillus</taxon>
        <taxon>Aspergillus subgen. Circumdati</taxon>
    </lineage>
</organism>
<evidence type="ECO:0000256" key="1">
    <source>
        <dbReference type="SAM" id="MobiDB-lite"/>
    </source>
</evidence>
<dbReference type="EMBL" id="MSFL01000015">
    <property type="protein sequence ID" value="PWY79576.1"/>
    <property type="molecule type" value="Genomic_DNA"/>
</dbReference>
<dbReference type="AlphaFoldDB" id="A0A317VYZ1"/>
<name>A0A317VYZ1_9EURO</name>
<reference evidence="2 3" key="1">
    <citation type="submission" date="2016-12" db="EMBL/GenBank/DDBJ databases">
        <title>The genomes of Aspergillus section Nigri reveals drivers in fungal speciation.</title>
        <authorList>
            <consortium name="DOE Joint Genome Institute"/>
            <person name="Vesth T.C."/>
            <person name="Nybo J."/>
            <person name="Theobald S."/>
            <person name="Brandl J."/>
            <person name="Frisvad J.C."/>
            <person name="Nielsen K.F."/>
            <person name="Lyhne E.K."/>
            <person name="Kogle M.E."/>
            <person name="Kuo A."/>
            <person name="Riley R."/>
            <person name="Clum A."/>
            <person name="Nolan M."/>
            <person name="Lipzen A."/>
            <person name="Salamov A."/>
            <person name="Henrissat B."/>
            <person name="Wiebenga A."/>
            <person name="De Vries R.P."/>
            <person name="Grigoriev I.V."/>
            <person name="Mortensen U.H."/>
            <person name="Andersen M.R."/>
            <person name="Baker S.E."/>
        </authorList>
    </citation>
    <scope>NUCLEOTIDE SEQUENCE [LARGE SCALE GENOMIC DNA]</scope>
    <source>
        <strain evidence="2 3">CBS 117.55</strain>
    </source>
</reference>
<protein>
    <submittedName>
        <fullName evidence="2">Uncharacterized protein</fullName>
    </submittedName>
</protein>
<dbReference type="GeneID" id="37070736"/>
<gene>
    <name evidence="2" type="ORF">BO70DRAFT_50790</name>
</gene>
<dbReference type="Proteomes" id="UP000247233">
    <property type="component" value="Unassembled WGS sequence"/>
</dbReference>
<feature type="region of interest" description="Disordered" evidence="1">
    <location>
        <begin position="1"/>
        <end position="39"/>
    </location>
</feature>
<comment type="caution">
    <text evidence="2">The sequence shown here is derived from an EMBL/GenBank/DDBJ whole genome shotgun (WGS) entry which is preliminary data.</text>
</comment>